<comment type="caution">
    <text evidence="1">The sequence shown here is derived from an EMBL/GenBank/DDBJ whole genome shotgun (WGS) entry which is preliminary data.</text>
</comment>
<dbReference type="AlphaFoldDB" id="A0A929N3V0"/>
<feature type="non-terminal residue" evidence="1">
    <location>
        <position position="1"/>
    </location>
</feature>
<evidence type="ECO:0000313" key="1">
    <source>
        <dbReference type="EMBL" id="MBF0940095.1"/>
    </source>
</evidence>
<dbReference type="InterPro" id="IPR010148">
    <property type="entry name" value="CRISPR-assoc_prot_CT1975"/>
</dbReference>
<gene>
    <name evidence="1" type="primary">cas7e</name>
    <name evidence="1" type="ORF">HXK03_04380</name>
</gene>
<sequence length="317" mass="34282">LVVELVRAAIVERAPQLAQSAAELAEMGLVEIGFRLTEPRRKKNEETTDHKLKEAGFLVFLSAKQIEHLAEALVSVADAEDRKKAFKALKPKTLVDTDHSISIALFGRMVAEPNSLNVDAACQVAHALGVGEVESEYDYYTAVDDEKKRDDEADEGAGMIGTIEFASATVYRYATINVDLLEENLGSVDAADDAIKLFIDSFVRAMPTGKVTTFANRTLPDAVVVQVRDDQSINLIGAFEEPVATKAANGRKEGFAGPAVKRLVAFEKDMRALTGMKPKASLVAWTTNKAEPIAELGEHVRLVDLGGSAVDALRGQQ</sequence>
<proteinExistence type="predicted"/>
<organism evidence="1 2">
    <name type="scientific">Schaalia georgiae</name>
    <dbReference type="NCBI Taxonomy" id="52768"/>
    <lineage>
        <taxon>Bacteria</taxon>
        <taxon>Bacillati</taxon>
        <taxon>Actinomycetota</taxon>
        <taxon>Actinomycetes</taxon>
        <taxon>Actinomycetales</taxon>
        <taxon>Actinomycetaceae</taxon>
        <taxon>Schaalia</taxon>
    </lineage>
</organism>
<dbReference type="Proteomes" id="UP000718630">
    <property type="component" value="Unassembled WGS sequence"/>
</dbReference>
<protein>
    <submittedName>
        <fullName evidence="1">Type I-E CRISPR-associated protein Cas7/Cse4/CasC</fullName>
    </submittedName>
</protein>
<reference evidence="1" key="1">
    <citation type="submission" date="2020-04" db="EMBL/GenBank/DDBJ databases">
        <title>Deep metagenomics examines the oral microbiome during advanced dental caries in children, revealing novel taxa and co-occurrences with host molecules.</title>
        <authorList>
            <person name="Baker J.L."/>
            <person name="Morton J.T."/>
            <person name="Dinis M."/>
            <person name="Alvarez R."/>
            <person name="Tran N.C."/>
            <person name="Knight R."/>
            <person name="Edlund A."/>
        </authorList>
    </citation>
    <scope>NUCLEOTIDE SEQUENCE</scope>
    <source>
        <strain evidence="1">JCVI_32_bin.64</strain>
    </source>
</reference>
<evidence type="ECO:0000313" key="2">
    <source>
        <dbReference type="Proteomes" id="UP000718630"/>
    </source>
</evidence>
<dbReference type="Pfam" id="PF09344">
    <property type="entry name" value="Cas_CT1975"/>
    <property type="match status" value="1"/>
</dbReference>
<dbReference type="EMBL" id="JABZFZ010000189">
    <property type="protein sequence ID" value="MBF0940095.1"/>
    <property type="molecule type" value="Genomic_DNA"/>
</dbReference>
<dbReference type="NCBIfam" id="TIGR01869">
    <property type="entry name" value="casC_Cse4"/>
    <property type="match status" value="1"/>
</dbReference>
<name>A0A929N3V0_9ACTO</name>
<accession>A0A929N3V0</accession>